<evidence type="ECO:0008006" key="4">
    <source>
        <dbReference type="Google" id="ProtNLM"/>
    </source>
</evidence>
<evidence type="ECO:0000256" key="1">
    <source>
        <dbReference type="SAM" id="MobiDB-lite"/>
    </source>
</evidence>
<evidence type="ECO:0000313" key="3">
    <source>
        <dbReference type="Proteomes" id="UP001431209"/>
    </source>
</evidence>
<protein>
    <recommendedName>
        <fullName evidence="4">DNA-directed RNA polymerase III subunit RPC5</fullName>
    </recommendedName>
</protein>
<gene>
    <name evidence="2" type="ORF">AKO1_014424</name>
</gene>
<organism evidence="2 3">
    <name type="scientific">Acrasis kona</name>
    <dbReference type="NCBI Taxonomy" id="1008807"/>
    <lineage>
        <taxon>Eukaryota</taxon>
        <taxon>Discoba</taxon>
        <taxon>Heterolobosea</taxon>
        <taxon>Tetramitia</taxon>
        <taxon>Eutetramitia</taxon>
        <taxon>Acrasidae</taxon>
        <taxon>Acrasis</taxon>
    </lineage>
</organism>
<dbReference type="InterPro" id="IPR006886">
    <property type="entry name" value="RNA_pol_III_Rpc5"/>
</dbReference>
<name>A0AAW2YZV1_9EUKA</name>
<comment type="caution">
    <text evidence="2">The sequence shown here is derived from an EMBL/GenBank/DDBJ whole genome shotgun (WGS) entry which is preliminary data.</text>
</comment>
<dbReference type="GO" id="GO:0005666">
    <property type="term" value="C:RNA polymerase III complex"/>
    <property type="evidence" value="ECO:0007669"/>
    <property type="project" value="TreeGrafter"/>
</dbReference>
<accession>A0AAW2YZV1</accession>
<feature type="non-terminal residue" evidence="2">
    <location>
        <position position="465"/>
    </location>
</feature>
<dbReference type="Proteomes" id="UP001431209">
    <property type="component" value="Unassembled WGS sequence"/>
</dbReference>
<dbReference type="AlphaFoldDB" id="A0AAW2YZV1"/>
<reference evidence="2 3" key="1">
    <citation type="submission" date="2024-03" db="EMBL/GenBank/DDBJ databases">
        <title>The Acrasis kona genome and developmental transcriptomes reveal deep origins of eukaryotic multicellular pathways.</title>
        <authorList>
            <person name="Sheikh S."/>
            <person name="Fu C.-J."/>
            <person name="Brown M.W."/>
            <person name="Baldauf S.L."/>
        </authorList>
    </citation>
    <scope>NUCLEOTIDE SEQUENCE [LARGE SCALE GENOMIC DNA]</scope>
    <source>
        <strain evidence="2 3">ATCC MYA-3509</strain>
    </source>
</reference>
<feature type="compositionally biased region" description="Basic and acidic residues" evidence="1">
    <location>
        <begin position="7"/>
        <end position="33"/>
    </location>
</feature>
<feature type="region of interest" description="Disordered" evidence="1">
    <location>
        <begin position="1"/>
        <end position="37"/>
    </location>
</feature>
<dbReference type="GO" id="GO:0042797">
    <property type="term" value="P:tRNA transcription by RNA polymerase III"/>
    <property type="evidence" value="ECO:0007669"/>
    <property type="project" value="TreeGrafter"/>
</dbReference>
<proteinExistence type="predicted"/>
<dbReference type="EMBL" id="JAOPGA020000870">
    <property type="protein sequence ID" value="KAL0482539.1"/>
    <property type="molecule type" value="Genomic_DNA"/>
</dbReference>
<dbReference type="Pfam" id="PF04801">
    <property type="entry name" value="RPC5"/>
    <property type="match status" value="1"/>
</dbReference>
<dbReference type="PANTHER" id="PTHR12069:SF0">
    <property type="entry name" value="DNA-DIRECTED RNA POLYMERASE III SUBUNIT RPC5"/>
    <property type="match status" value="1"/>
</dbReference>
<sequence length="465" mass="53826">MLQMRPSNEHVGDGFNAKEKVKQQKTKKEDEQPKQLQMITQSYRTQADERARQKSWSFLRQQEHQEKSVKLDFYSTEESGEVIDRLFEDSDKKTSFDIKPVQYLDTLVPYKMDQNTPTIQSVEQVSMDALHNKSNIEQVQVALFGAKILTFNRIKELCTSIKSDEELIPIVESLAVLIDGVWVIKSELNGSVDAKVEKTEAQDSKLIYVRDYMLYLFWKNKQVNRIQFSRDAHITPDQAKQLLDEIAIVAKVPNAYEGEWVLKHPMDNSFVKRKPEVVKRQQEEWKVREVIAEKHFVNKFEAKHDQAQNFIAAAQGVRSGSTHSEIEMDLIKFINKLLSKFGVISMELIKQQFEVQDEDAQRVKFASSALLDKVVKSLTVKFIGDTFVNKKADTPQDDVFRGVIIDLFQQMSERNETPTKDQISQHVREHVKDQTMTNAIFLRIVQKLAKPHPRDGTWTPRDGKP</sequence>
<dbReference type="PANTHER" id="PTHR12069">
    <property type="entry name" value="DNA-DIRECTED RNA POLYMERASES III 80 KDA POLYPEPTIDE RNA POLYMERASE III SUBUNIT 5"/>
    <property type="match status" value="1"/>
</dbReference>
<evidence type="ECO:0000313" key="2">
    <source>
        <dbReference type="EMBL" id="KAL0482539.1"/>
    </source>
</evidence>
<keyword evidence="3" id="KW-1185">Reference proteome</keyword>